<evidence type="ECO:0000256" key="7">
    <source>
        <dbReference type="RuleBase" id="RU000489"/>
    </source>
</evidence>
<dbReference type="CDD" id="cd02872">
    <property type="entry name" value="GH18_chitolectin_chitotriosidase"/>
    <property type="match status" value="2"/>
</dbReference>
<evidence type="ECO:0000256" key="5">
    <source>
        <dbReference type="ARBA" id="ARBA00023157"/>
    </source>
</evidence>
<gene>
    <name evidence="11" type="primary">Cht7</name>
    <name evidence="11" type="ORF">DERF_013398</name>
</gene>
<evidence type="ECO:0000256" key="1">
    <source>
        <dbReference type="ARBA" id="ARBA00009121"/>
    </source>
</evidence>
<sequence>FHFFRLYYDNFIFSTFIFLYYGLICLSQSRRLYQPRVFNQLSSSSSSSSSSSMKENVASIIQPNKRLVCYYTNWSQYRPKEGKYVPEDIDPFLCTHIIFSFGWMKSNKLTSFDSTDETLNNKKGTYERVIELKKKNPNLKILLAVGGWSFGTERFRTMASTRYNRQVFIFSALDYLRQRNFDGLDIDWEFPKGSDDKRNFVDLLKELRIAFESEAIEKSLPRLLLSVAVSAGAETIKSGYDVPGVANNVDFINIMSYDFHGKWEPKTGHNAPLYALSTETDWRKQLTMEYGVKMWEKLGASKDKIIVGLATYGRSFTLSSTGNNGFNAPTSGGGKAGEYTRESGFLAFYEICEMLKNGAKYIWDEEQKVPYAIQGDQWVGFDDERSIREKLRWIIDNGYGGAMVWTVDMDDFKGTCAEKKYPLISIMAEELMGRPKQKSKFDSIIQKAMIADQSTKVFVPSTDINMIIDKPKVVPTTPAIIKPMKNGNDTNARVVCYFTNWSHKRPGQGQFTPEHLDPFLCTHVIYAFANLNSEFKLIPSEPNDEIANGLYERVLSLKSKNPKLKILIAVGGWMMGPIPFRTLTESAYRQTLFTFNVVEFLRKRGFDGLDVCWEFPRGTEDKERYTKLLKELRETFDGEAKGSGKPRLLLSAAVPASFEAVNSGYDVPEVNKYLDFINIMTYDFHGDWEKNVAHNSPLFPIQAATDYQRKLTVDFSVNEWINKGASREKIVVGLPTYGRSFTLASPNLTDIGDPAIKGGNPGIYTKESGFLSFFEICDMLKMGATLVWDNEQMVPYAYLGDQWVGFDDPRSFKVKTQWLKQAGLSGIMIWSIDMDDFSGSCMGQKFPLINAAKNDLKGYYVENIDETIANTLSTKSENNKDEVKCDEADGHISYHKDKNDCTMYFMCEGTRRHHMPCPQNLVFNIKENVCDWPENVEECATALLGNGDNNGNDKST</sequence>
<dbReference type="PANTHER" id="PTHR11177:SF317">
    <property type="entry name" value="CHITINASE 12-RELATED"/>
    <property type="match status" value="1"/>
</dbReference>
<dbReference type="Proteomes" id="UP000790347">
    <property type="component" value="Unassembled WGS sequence"/>
</dbReference>
<dbReference type="EMBL" id="ASGP02000007">
    <property type="protein sequence ID" value="KAH9497406.1"/>
    <property type="molecule type" value="Genomic_DNA"/>
</dbReference>
<dbReference type="InterPro" id="IPR011583">
    <property type="entry name" value="Chitinase_II/V-like_cat"/>
</dbReference>
<evidence type="ECO:0000313" key="12">
    <source>
        <dbReference type="Proteomes" id="UP000790347"/>
    </source>
</evidence>
<protein>
    <submittedName>
        <fullName evidence="11">Cht7p</fullName>
    </submittedName>
</protein>
<proteinExistence type="inferred from homology"/>
<feature type="domain" description="Chitin-binding type-2" evidence="9">
    <location>
        <begin position="882"/>
        <end position="941"/>
    </location>
</feature>
<dbReference type="FunFam" id="3.10.50.10:FF:000001">
    <property type="entry name" value="Chitinase 3-like 1"/>
    <property type="match status" value="2"/>
</dbReference>
<dbReference type="GO" id="GO:0004568">
    <property type="term" value="F:chitinase activity"/>
    <property type="evidence" value="ECO:0007669"/>
    <property type="project" value="TreeGrafter"/>
</dbReference>
<keyword evidence="4 7" id="KW-0378">Hydrolase</keyword>
<dbReference type="SUPFAM" id="SSF51445">
    <property type="entry name" value="(Trans)glycosidases"/>
    <property type="match status" value="2"/>
</dbReference>
<keyword evidence="3" id="KW-0732">Signal</keyword>
<keyword evidence="8" id="KW-0472">Membrane</keyword>
<feature type="non-terminal residue" evidence="11">
    <location>
        <position position="1"/>
    </location>
</feature>
<dbReference type="InterPro" id="IPR029070">
    <property type="entry name" value="Chitinase_insertion_sf"/>
</dbReference>
<dbReference type="GO" id="GO:0005975">
    <property type="term" value="P:carbohydrate metabolic process"/>
    <property type="evidence" value="ECO:0007669"/>
    <property type="project" value="InterPro"/>
</dbReference>
<evidence type="ECO:0000256" key="8">
    <source>
        <dbReference type="SAM" id="Phobius"/>
    </source>
</evidence>
<dbReference type="Gene3D" id="2.170.140.10">
    <property type="entry name" value="Chitin binding domain"/>
    <property type="match status" value="1"/>
</dbReference>
<dbReference type="SUPFAM" id="SSF54556">
    <property type="entry name" value="Chitinase insertion domain"/>
    <property type="match status" value="2"/>
</dbReference>
<evidence type="ECO:0000256" key="4">
    <source>
        <dbReference type="ARBA" id="ARBA00022801"/>
    </source>
</evidence>
<dbReference type="PANTHER" id="PTHR11177">
    <property type="entry name" value="CHITINASE"/>
    <property type="match status" value="1"/>
</dbReference>
<dbReference type="Gene3D" id="3.10.50.10">
    <property type="match status" value="2"/>
</dbReference>
<dbReference type="AlphaFoldDB" id="A0A922HM61"/>
<dbReference type="GO" id="GO:0006032">
    <property type="term" value="P:chitin catabolic process"/>
    <property type="evidence" value="ECO:0007669"/>
    <property type="project" value="TreeGrafter"/>
</dbReference>
<dbReference type="SMART" id="SM00494">
    <property type="entry name" value="ChtBD2"/>
    <property type="match status" value="1"/>
</dbReference>
<dbReference type="GO" id="GO:0005576">
    <property type="term" value="C:extracellular region"/>
    <property type="evidence" value="ECO:0007669"/>
    <property type="project" value="InterPro"/>
</dbReference>
<keyword evidence="12" id="KW-1185">Reference proteome</keyword>
<feature type="transmembrane region" description="Helical" evidence="8">
    <location>
        <begin position="6"/>
        <end position="26"/>
    </location>
</feature>
<dbReference type="Pfam" id="PF00704">
    <property type="entry name" value="Glyco_hydro_18"/>
    <property type="match status" value="2"/>
</dbReference>
<keyword evidence="5" id="KW-1015">Disulfide bond</keyword>
<evidence type="ECO:0000256" key="3">
    <source>
        <dbReference type="ARBA" id="ARBA00022729"/>
    </source>
</evidence>
<evidence type="ECO:0000256" key="2">
    <source>
        <dbReference type="ARBA" id="ARBA00022669"/>
    </source>
</evidence>
<keyword evidence="6 7" id="KW-0326">Glycosidase</keyword>
<dbReference type="InterPro" id="IPR050314">
    <property type="entry name" value="Glycosyl_Hydrlase_18"/>
</dbReference>
<organism evidence="11 12">
    <name type="scientific">Dermatophagoides farinae</name>
    <name type="common">American house dust mite</name>
    <dbReference type="NCBI Taxonomy" id="6954"/>
    <lineage>
        <taxon>Eukaryota</taxon>
        <taxon>Metazoa</taxon>
        <taxon>Ecdysozoa</taxon>
        <taxon>Arthropoda</taxon>
        <taxon>Chelicerata</taxon>
        <taxon>Arachnida</taxon>
        <taxon>Acari</taxon>
        <taxon>Acariformes</taxon>
        <taxon>Sarcoptiformes</taxon>
        <taxon>Astigmata</taxon>
        <taxon>Psoroptidia</taxon>
        <taxon>Analgoidea</taxon>
        <taxon>Pyroglyphidae</taxon>
        <taxon>Dermatophagoidinae</taxon>
        <taxon>Dermatophagoides</taxon>
    </lineage>
</organism>
<name>A0A922HM61_DERFA</name>
<dbReference type="FunFam" id="2.170.140.10:FF:000007">
    <property type="entry name" value="Acidic mammalian chitinase"/>
    <property type="match status" value="1"/>
</dbReference>
<feature type="domain" description="GH18" evidence="10">
    <location>
        <begin position="492"/>
        <end position="859"/>
    </location>
</feature>
<dbReference type="SMART" id="SM00636">
    <property type="entry name" value="Glyco_18"/>
    <property type="match status" value="2"/>
</dbReference>
<feature type="domain" description="GH18" evidence="10">
    <location>
        <begin position="65"/>
        <end position="434"/>
    </location>
</feature>
<dbReference type="Gene3D" id="3.20.20.80">
    <property type="entry name" value="Glycosidases"/>
    <property type="match status" value="2"/>
</dbReference>
<keyword evidence="2" id="KW-0147">Chitin-binding</keyword>
<accession>A0A922HM61</accession>
<dbReference type="InterPro" id="IPR002557">
    <property type="entry name" value="Chitin-bd_dom"/>
</dbReference>
<dbReference type="PROSITE" id="PS51910">
    <property type="entry name" value="GH18_2"/>
    <property type="match status" value="2"/>
</dbReference>
<reference evidence="11" key="2">
    <citation type="journal article" date="2022" name="Res Sq">
        <title>Comparative Genomics Reveals Insights into the Divergent Evolution of Astigmatic Mites and Household Pest Adaptations.</title>
        <authorList>
            <person name="Xiong Q."/>
            <person name="Wan A.T.-Y."/>
            <person name="Liu X.-Y."/>
            <person name="Fung C.S.-H."/>
            <person name="Xiao X."/>
            <person name="Malainual N."/>
            <person name="Hou J."/>
            <person name="Wang L."/>
            <person name="Wang M."/>
            <person name="Yang K."/>
            <person name="Cui Y."/>
            <person name="Leung E."/>
            <person name="Nong W."/>
            <person name="Shin S.-K."/>
            <person name="Au S."/>
            <person name="Jeong K.Y."/>
            <person name="Chew F.T."/>
            <person name="Hui J."/>
            <person name="Leung T.F."/>
            <person name="Tungtrongchitr A."/>
            <person name="Zhong N."/>
            <person name="Liu Z."/>
            <person name="Tsui S."/>
        </authorList>
    </citation>
    <scope>NUCLEOTIDE SEQUENCE</scope>
    <source>
        <strain evidence="11">Derf</strain>
        <tissue evidence="11">Whole organism</tissue>
    </source>
</reference>
<dbReference type="InterPro" id="IPR001223">
    <property type="entry name" value="Glyco_hydro18_cat"/>
</dbReference>
<reference evidence="11" key="1">
    <citation type="submission" date="2013-05" db="EMBL/GenBank/DDBJ databases">
        <authorList>
            <person name="Yim A.K.Y."/>
            <person name="Chan T.F."/>
            <person name="Ji K.M."/>
            <person name="Liu X.Y."/>
            <person name="Zhou J.W."/>
            <person name="Li R.Q."/>
            <person name="Yang K.Y."/>
            <person name="Li J."/>
            <person name="Li M."/>
            <person name="Law P.T.W."/>
            <person name="Wu Y.L."/>
            <person name="Cai Z.L."/>
            <person name="Qin H."/>
            <person name="Bao Y."/>
            <person name="Leung R.K.K."/>
            <person name="Ng P.K.S."/>
            <person name="Zou J."/>
            <person name="Zhong X.J."/>
            <person name="Ran P.X."/>
            <person name="Zhong N.S."/>
            <person name="Liu Z.G."/>
            <person name="Tsui S.K.W."/>
        </authorList>
    </citation>
    <scope>NUCLEOTIDE SEQUENCE</scope>
    <source>
        <strain evidence="11">Derf</strain>
        <tissue evidence="11">Whole organism</tissue>
    </source>
</reference>
<evidence type="ECO:0000259" key="10">
    <source>
        <dbReference type="PROSITE" id="PS51910"/>
    </source>
</evidence>
<evidence type="ECO:0000259" key="9">
    <source>
        <dbReference type="PROSITE" id="PS50940"/>
    </source>
</evidence>
<dbReference type="SUPFAM" id="SSF57625">
    <property type="entry name" value="Invertebrate chitin-binding proteins"/>
    <property type="match status" value="1"/>
</dbReference>
<comment type="similarity">
    <text evidence="1">Belongs to the glycosyl hydrolase 18 family. Chitinase class II subfamily.</text>
</comment>
<dbReference type="InterPro" id="IPR001579">
    <property type="entry name" value="Glyco_hydro_18_chit_AS"/>
</dbReference>
<dbReference type="FunFam" id="3.20.20.80:FF:000007">
    <property type="entry name" value="Acidic mammalian chitinase"/>
    <property type="match status" value="2"/>
</dbReference>
<dbReference type="InterPro" id="IPR017853">
    <property type="entry name" value="GH"/>
</dbReference>
<dbReference type="PROSITE" id="PS01095">
    <property type="entry name" value="GH18_1"/>
    <property type="match status" value="1"/>
</dbReference>
<dbReference type="PROSITE" id="PS50940">
    <property type="entry name" value="CHIT_BIND_II"/>
    <property type="match status" value="1"/>
</dbReference>
<dbReference type="InterPro" id="IPR036508">
    <property type="entry name" value="Chitin-bd_dom_sf"/>
</dbReference>
<keyword evidence="8" id="KW-0812">Transmembrane</keyword>
<dbReference type="Pfam" id="PF01607">
    <property type="entry name" value="CBM_14"/>
    <property type="match status" value="1"/>
</dbReference>
<dbReference type="GO" id="GO:0008061">
    <property type="term" value="F:chitin binding"/>
    <property type="evidence" value="ECO:0007669"/>
    <property type="project" value="UniProtKB-KW"/>
</dbReference>
<comment type="caution">
    <text evidence="11">The sequence shown here is derived from an EMBL/GenBank/DDBJ whole genome shotgun (WGS) entry which is preliminary data.</text>
</comment>
<evidence type="ECO:0000256" key="6">
    <source>
        <dbReference type="ARBA" id="ARBA00023295"/>
    </source>
</evidence>
<evidence type="ECO:0000313" key="11">
    <source>
        <dbReference type="EMBL" id="KAH9497406.1"/>
    </source>
</evidence>
<keyword evidence="8" id="KW-1133">Transmembrane helix</keyword>